<organism evidence="6 7">
    <name type="scientific">Spiribacter aquaticus</name>
    <dbReference type="NCBI Taxonomy" id="1935996"/>
    <lineage>
        <taxon>Bacteria</taxon>
        <taxon>Pseudomonadati</taxon>
        <taxon>Pseudomonadota</taxon>
        <taxon>Gammaproteobacteria</taxon>
        <taxon>Chromatiales</taxon>
        <taxon>Ectothiorhodospiraceae</taxon>
        <taxon>Spiribacter</taxon>
    </lineage>
</organism>
<dbReference type="InterPro" id="IPR015422">
    <property type="entry name" value="PyrdxlP-dep_Trfase_small"/>
</dbReference>
<keyword evidence="1 4" id="KW-0663">Pyridoxal phosphate</keyword>
<dbReference type="AlphaFoldDB" id="A0A557RNP4"/>
<comment type="caution">
    <text evidence="6">The sequence shown here is derived from an EMBL/GenBank/DDBJ whole genome shotgun (WGS) entry which is preliminary data.</text>
</comment>
<dbReference type="FunFam" id="3.40.640.10:FF:000089">
    <property type="entry name" value="Aminotransferase, DegT/DnrJ/EryC1/StrS family"/>
    <property type="match status" value="1"/>
</dbReference>
<dbReference type="GO" id="GO:0000271">
    <property type="term" value="P:polysaccharide biosynthetic process"/>
    <property type="evidence" value="ECO:0007669"/>
    <property type="project" value="TreeGrafter"/>
</dbReference>
<dbReference type="Pfam" id="PF01041">
    <property type="entry name" value="DegT_DnrJ_EryC1"/>
    <property type="match status" value="1"/>
</dbReference>
<feature type="modified residue" description="N6-(pyridoxal phosphate)lysine" evidence="4">
    <location>
        <position position="189"/>
    </location>
</feature>
<feature type="active site" description="Proton acceptor" evidence="3">
    <location>
        <position position="189"/>
    </location>
</feature>
<evidence type="ECO:0000256" key="2">
    <source>
        <dbReference type="ARBA" id="ARBA00037999"/>
    </source>
</evidence>
<accession>A0A557RNP4</accession>
<keyword evidence="6" id="KW-0808">Transferase</keyword>
<reference evidence="6 7" key="1">
    <citation type="submission" date="2019-07" db="EMBL/GenBank/DDBJ databases">
        <title>Reclasification of Spiribacter aquaticus.</title>
        <authorList>
            <person name="Leon M.J."/>
            <person name="Sanchez-Porro C."/>
            <person name="Ventosa A."/>
        </authorList>
    </citation>
    <scope>NUCLEOTIDE SEQUENCE [LARGE SCALE GENOMIC DNA]</scope>
    <source>
        <strain evidence="6 7">SP30</strain>
    </source>
</reference>
<dbReference type="SUPFAM" id="SSF53383">
    <property type="entry name" value="PLP-dependent transferases"/>
    <property type="match status" value="1"/>
</dbReference>
<sequence length="373" mass="40092">MSASSIPFIDLKAQFQKLEPQIRARMDRVLEHGRYILGPEVEELETRLAEFVGVDHCIGVASGTDALQIALMALEIGPGDEVITVPYTWISSAETIALVGATPVFVDIESDTWNMDPAKLEAAITENTRAIMPVGIYGQPSDMTAINAIAERYELPVIEDAAQSLGGTHGGKRSGGLGTIGCTSFFPSKPLGCYGDGGAVFTDDPALAQAVRQIRNHGQAKKHHHPVLGINGRLDTLQAAILLAKLEVFEDEIIQRQSVAAGYGRTLADAPIKRPVVGEGNTSVWAQYTILSPDRDGLRERLQAQGIPSVSYYAVPMHQQPVFASLGYQVGDFPETERVSAQCLSLPMSVGLSEAVIEEIGRICTGQRADQPS</sequence>
<proteinExistence type="inferred from homology"/>
<keyword evidence="6" id="KW-0032">Aminotransferase</keyword>
<comment type="similarity">
    <text evidence="2 5">Belongs to the DegT/DnrJ/EryC1 family.</text>
</comment>
<dbReference type="RefSeq" id="WP_144347203.1">
    <property type="nucleotide sequence ID" value="NZ_VMKP01000001.1"/>
</dbReference>
<dbReference type="Gene3D" id="3.40.640.10">
    <property type="entry name" value="Type I PLP-dependent aspartate aminotransferase-like (Major domain)"/>
    <property type="match status" value="1"/>
</dbReference>
<dbReference type="EMBL" id="VMKP01000001">
    <property type="protein sequence ID" value="TVO66705.1"/>
    <property type="molecule type" value="Genomic_DNA"/>
</dbReference>
<dbReference type="CDD" id="cd00616">
    <property type="entry name" value="AHBA_syn"/>
    <property type="match status" value="1"/>
</dbReference>
<dbReference type="PANTHER" id="PTHR30244">
    <property type="entry name" value="TRANSAMINASE"/>
    <property type="match status" value="1"/>
</dbReference>
<evidence type="ECO:0000256" key="5">
    <source>
        <dbReference type="RuleBase" id="RU004508"/>
    </source>
</evidence>
<dbReference type="GO" id="GO:0030170">
    <property type="term" value="F:pyridoxal phosphate binding"/>
    <property type="evidence" value="ECO:0007669"/>
    <property type="project" value="UniProtKB-ARBA"/>
</dbReference>
<keyword evidence="7" id="KW-1185">Reference proteome</keyword>
<dbReference type="PIRSF" id="PIRSF000390">
    <property type="entry name" value="PLP_StrS"/>
    <property type="match status" value="1"/>
</dbReference>
<dbReference type="InterPro" id="IPR015421">
    <property type="entry name" value="PyrdxlP-dep_Trfase_major"/>
</dbReference>
<dbReference type="GO" id="GO:0008483">
    <property type="term" value="F:transaminase activity"/>
    <property type="evidence" value="ECO:0007669"/>
    <property type="project" value="UniProtKB-KW"/>
</dbReference>
<dbReference type="InterPro" id="IPR015424">
    <property type="entry name" value="PyrdxlP-dep_Trfase"/>
</dbReference>
<gene>
    <name evidence="6" type="ORF">FPL11_03210</name>
</gene>
<dbReference type="PANTHER" id="PTHR30244:SF42">
    <property type="entry name" value="UDP-2-ACETAMIDO-2-DEOXY-3-OXO-D-GLUCURONATE AMINOTRANSFERASE"/>
    <property type="match status" value="1"/>
</dbReference>
<evidence type="ECO:0000256" key="1">
    <source>
        <dbReference type="ARBA" id="ARBA00022898"/>
    </source>
</evidence>
<evidence type="ECO:0000256" key="3">
    <source>
        <dbReference type="PIRSR" id="PIRSR000390-1"/>
    </source>
</evidence>
<name>A0A557RNP4_9GAMM</name>
<evidence type="ECO:0000256" key="4">
    <source>
        <dbReference type="PIRSR" id="PIRSR000390-2"/>
    </source>
</evidence>
<evidence type="ECO:0000313" key="6">
    <source>
        <dbReference type="EMBL" id="TVO66705.1"/>
    </source>
</evidence>
<evidence type="ECO:0000313" key="7">
    <source>
        <dbReference type="Proteomes" id="UP000316688"/>
    </source>
</evidence>
<dbReference type="Gene3D" id="3.90.1150.10">
    <property type="entry name" value="Aspartate Aminotransferase, domain 1"/>
    <property type="match status" value="1"/>
</dbReference>
<dbReference type="Proteomes" id="UP000316688">
    <property type="component" value="Unassembled WGS sequence"/>
</dbReference>
<dbReference type="InterPro" id="IPR000653">
    <property type="entry name" value="DegT/StrS_aminotransferase"/>
</dbReference>
<protein>
    <submittedName>
        <fullName evidence="6">DegT/DnrJ/EryC1/StrS family aminotransferase</fullName>
    </submittedName>
</protein>